<sequence length="153" mass="17444">MKKFSMICCLAILVILTACSNPGDKEVDTIHQLYEAATNSDAKTFVQIAGHAEGFPNTQEEIQESMDFLNDIVQENGGIEKLQLKYLPLNTLKDSVKSEIIDEYGKNTRLVTDKQKDDYYVIWVLSKAENQYHVLYQEDFSKDKIKAMLKNGQ</sequence>
<organism evidence="2 3">
    <name type="scientific">Terrilactibacillus tamarindi</name>
    <dbReference type="NCBI Taxonomy" id="2599694"/>
    <lineage>
        <taxon>Bacteria</taxon>
        <taxon>Bacillati</taxon>
        <taxon>Bacillota</taxon>
        <taxon>Bacilli</taxon>
        <taxon>Bacillales</taxon>
        <taxon>Bacillaceae</taxon>
        <taxon>Terrilactibacillus</taxon>
    </lineage>
</organism>
<dbReference type="OrthoDB" id="9889427at2"/>
<feature type="chain" id="PRO_5038415843" evidence="1">
    <location>
        <begin position="21"/>
        <end position="153"/>
    </location>
</feature>
<protein>
    <submittedName>
        <fullName evidence="2">Uncharacterized protein</fullName>
    </submittedName>
</protein>
<dbReference type="AlphaFoldDB" id="A0A6N8CRN8"/>
<reference evidence="2 3" key="1">
    <citation type="submission" date="2019-11" db="EMBL/GenBank/DDBJ databases">
        <title>Terrilactibacillus tamarindus sp. nov. BCM23-1 isolated from bark of Tamarindus indica.</title>
        <authorList>
            <person name="Kingkaew E."/>
            <person name="Tanasupawat S."/>
        </authorList>
    </citation>
    <scope>NUCLEOTIDE SEQUENCE [LARGE SCALE GENOMIC DNA]</scope>
    <source>
        <strain evidence="2 3">BCM23-1</strain>
    </source>
</reference>
<keyword evidence="1" id="KW-0732">Signal</keyword>
<evidence type="ECO:0000256" key="1">
    <source>
        <dbReference type="SAM" id="SignalP"/>
    </source>
</evidence>
<comment type="caution">
    <text evidence="2">The sequence shown here is derived from an EMBL/GenBank/DDBJ whole genome shotgun (WGS) entry which is preliminary data.</text>
</comment>
<keyword evidence="3" id="KW-1185">Reference proteome</keyword>
<evidence type="ECO:0000313" key="3">
    <source>
        <dbReference type="Proteomes" id="UP000440978"/>
    </source>
</evidence>
<dbReference type="RefSeq" id="WP_155220435.1">
    <property type="nucleotide sequence ID" value="NZ_WNHB01000021.1"/>
</dbReference>
<dbReference type="PROSITE" id="PS51257">
    <property type="entry name" value="PROKAR_LIPOPROTEIN"/>
    <property type="match status" value="1"/>
</dbReference>
<accession>A0A6N8CRN8</accession>
<dbReference type="EMBL" id="WNHB01000021">
    <property type="protein sequence ID" value="MTT32834.1"/>
    <property type="molecule type" value="Genomic_DNA"/>
</dbReference>
<feature type="signal peptide" evidence="1">
    <location>
        <begin position="1"/>
        <end position="20"/>
    </location>
</feature>
<gene>
    <name evidence="2" type="ORF">GMB86_12540</name>
</gene>
<proteinExistence type="predicted"/>
<evidence type="ECO:0000313" key="2">
    <source>
        <dbReference type="EMBL" id="MTT32834.1"/>
    </source>
</evidence>
<name>A0A6N8CRN8_9BACI</name>
<dbReference type="Proteomes" id="UP000440978">
    <property type="component" value="Unassembled WGS sequence"/>
</dbReference>